<dbReference type="Proteomes" id="UP000224854">
    <property type="component" value="Unassembled WGS sequence"/>
</dbReference>
<dbReference type="OrthoDB" id="4096693at2759"/>
<dbReference type="GO" id="GO:0005634">
    <property type="term" value="C:nucleus"/>
    <property type="evidence" value="ECO:0007669"/>
    <property type="project" value="UniProtKB-ARBA"/>
</dbReference>
<keyword evidence="4" id="KW-1185">Reference proteome</keyword>
<dbReference type="SUPFAM" id="SSF53098">
    <property type="entry name" value="Ribonuclease H-like"/>
    <property type="match status" value="1"/>
</dbReference>
<sequence>MLSHNLSRQTLFKGVGRHMVGRSTNAIEYATGWLESQIVPSTAFSHGRKLFEEISKRLRWPREMITDNAGGFVGAEAQEYFKSRGIKICPVTPARPRGNGRVEQANGVLKYIMLHIRRD</sequence>
<dbReference type="PROSITE" id="PS50994">
    <property type="entry name" value="INTEGRASE"/>
    <property type="match status" value="1"/>
</dbReference>
<name>A0A2C5ZHD7_9HYPO</name>
<dbReference type="InterPro" id="IPR036397">
    <property type="entry name" value="RNaseH_sf"/>
</dbReference>
<dbReference type="EMBL" id="NJEU01000196">
    <property type="protein sequence ID" value="PHH79142.1"/>
    <property type="molecule type" value="Genomic_DNA"/>
</dbReference>
<dbReference type="GO" id="GO:0003723">
    <property type="term" value="F:RNA binding"/>
    <property type="evidence" value="ECO:0007669"/>
    <property type="project" value="UniProtKB-KW"/>
</dbReference>
<reference evidence="3 4" key="1">
    <citation type="submission" date="2017-06" db="EMBL/GenBank/DDBJ databases">
        <title>Ant-infecting Ophiocordyceps genomes reveal a high diversity of potential behavioral manipulation genes and a possible major role for enterotoxins.</title>
        <authorList>
            <person name="De Bekker C."/>
            <person name="Evans H.C."/>
            <person name="Brachmann A."/>
            <person name="Hughes D.P."/>
        </authorList>
    </citation>
    <scope>NUCLEOTIDE SEQUENCE [LARGE SCALE GENOMIC DNA]</scope>
    <source>
        <strain evidence="3 4">1348a</strain>
    </source>
</reference>
<accession>A0A2C5ZHD7</accession>
<evidence type="ECO:0000313" key="3">
    <source>
        <dbReference type="EMBL" id="PHH79142.1"/>
    </source>
</evidence>
<protein>
    <recommendedName>
        <fullName evidence="2">Integrase catalytic domain-containing protein</fullName>
    </recommendedName>
</protein>
<dbReference type="InterPro" id="IPR012337">
    <property type="entry name" value="RNaseH-like_sf"/>
</dbReference>
<proteinExistence type="predicted"/>
<feature type="domain" description="Integrase catalytic" evidence="2">
    <location>
        <begin position="50"/>
        <end position="119"/>
    </location>
</feature>
<evidence type="ECO:0000313" key="4">
    <source>
        <dbReference type="Proteomes" id="UP000224854"/>
    </source>
</evidence>
<keyword evidence="1" id="KW-0694">RNA-binding</keyword>
<evidence type="ECO:0000259" key="2">
    <source>
        <dbReference type="PROSITE" id="PS50994"/>
    </source>
</evidence>
<organism evidence="3 4">
    <name type="scientific">Ophiocordyceps australis</name>
    <dbReference type="NCBI Taxonomy" id="1399860"/>
    <lineage>
        <taxon>Eukaryota</taxon>
        <taxon>Fungi</taxon>
        <taxon>Dikarya</taxon>
        <taxon>Ascomycota</taxon>
        <taxon>Pezizomycotina</taxon>
        <taxon>Sordariomycetes</taxon>
        <taxon>Hypocreomycetidae</taxon>
        <taxon>Hypocreales</taxon>
        <taxon>Ophiocordycipitaceae</taxon>
        <taxon>Ophiocordyceps</taxon>
    </lineage>
</organism>
<dbReference type="Gene3D" id="3.30.420.10">
    <property type="entry name" value="Ribonuclease H-like superfamily/Ribonuclease H"/>
    <property type="match status" value="1"/>
</dbReference>
<evidence type="ECO:0000256" key="1">
    <source>
        <dbReference type="ARBA" id="ARBA00022884"/>
    </source>
</evidence>
<gene>
    <name evidence="3" type="ORF">CDD82_2581</name>
</gene>
<dbReference type="GO" id="GO:0015074">
    <property type="term" value="P:DNA integration"/>
    <property type="evidence" value="ECO:0007669"/>
    <property type="project" value="InterPro"/>
</dbReference>
<dbReference type="InterPro" id="IPR001584">
    <property type="entry name" value="Integrase_cat-core"/>
</dbReference>
<comment type="caution">
    <text evidence="3">The sequence shown here is derived from an EMBL/GenBank/DDBJ whole genome shotgun (WGS) entry which is preliminary data.</text>
</comment>
<dbReference type="AlphaFoldDB" id="A0A2C5ZHD7"/>